<name>A0AAV9PWS7_9PEZI</name>
<keyword evidence="2" id="KW-1185">Reference proteome</keyword>
<protein>
    <submittedName>
        <fullName evidence="1">Uncharacterized protein</fullName>
    </submittedName>
</protein>
<evidence type="ECO:0000313" key="1">
    <source>
        <dbReference type="EMBL" id="KAK5529422.1"/>
    </source>
</evidence>
<dbReference type="EMBL" id="JAXLQG010000022">
    <property type="protein sequence ID" value="KAK5529422.1"/>
    <property type="molecule type" value="Genomic_DNA"/>
</dbReference>
<reference evidence="1 2" key="1">
    <citation type="submission" date="2023-06" db="EMBL/GenBank/DDBJ databases">
        <title>Black Yeasts Isolated from many extreme environments.</title>
        <authorList>
            <person name="Coleine C."/>
            <person name="Stajich J.E."/>
            <person name="Selbmann L."/>
        </authorList>
    </citation>
    <scope>NUCLEOTIDE SEQUENCE [LARGE SCALE GENOMIC DNA]</scope>
    <source>
        <strain evidence="1 2">CCFEE 5887</strain>
    </source>
</reference>
<evidence type="ECO:0000313" key="2">
    <source>
        <dbReference type="Proteomes" id="UP001345827"/>
    </source>
</evidence>
<dbReference type="Proteomes" id="UP001345827">
    <property type="component" value="Unassembled WGS sequence"/>
</dbReference>
<comment type="caution">
    <text evidence="1">The sequence shown here is derived from an EMBL/GenBank/DDBJ whole genome shotgun (WGS) entry which is preliminary data.</text>
</comment>
<gene>
    <name evidence="1" type="ORF">LTR25_009668</name>
</gene>
<organism evidence="1 2">
    <name type="scientific">Vermiconidia calcicola</name>
    <dbReference type="NCBI Taxonomy" id="1690605"/>
    <lineage>
        <taxon>Eukaryota</taxon>
        <taxon>Fungi</taxon>
        <taxon>Dikarya</taxon>
        <taxon>Ascomycota</taxon>
        <taxon>Pezizomycotina</taxon>
        <taxon>Dothideomycetes</taxon>
        <taxon>Dothideomycetidae</taxon>
        <taxon>Mycosphaerellales</taxon>
        <taxon>Extremaceae</taxon>
        <taxon>Vermiconidia</taxon>
    </lineage>
</organism>
<proteinExistence type="predicted"/>
<sequence length="149" mass="16666">MAKKIRAAHEWLKPRFGSTTGPSWCLARGRTSWTRNFTPDQLQFALNHWATPLGMEFYLCVYVGDIGPYFVPSRNADDPNRNVLYIFNDNAEGLGFAFNHYSGLAVKGTKSADGKTIKSSAWRGRVAHGPRLWLLVPARSATRLRLAPA</sequence>
<dbReference type="AlphaFoldDB" id="A0AAV9PWS7"/>
<accession>A0AAV9PWS7</accession>